<dbReference type="SUPFAM" id="SSF51690">
    <property type="entry name" value="Nicotinate/Quinolinate PRTase C-terminal domain-like"/>
    <property type="match status" value="1"/>
</dbReference>
<dbReference type="Proteomes" id="UP000241436">
    <property type="component" value="Unassembled WGS sequence"/>
</dbReference>
<accession>A0A2T4TW23</accession>
<evidence type="ECO:0000259" key="15">
    <source>
        <dbReference type="Pfam" id="PF02749"/>
    </source>
</evidence>
<comment type="similarity">
    <text evidence="3 12">Belongs to the NadC/ModD family.</text>
</comment>
<dbReference type="PANTHER" id="PTHR32179">
    <property type="entry name" value="NICOTINATE-NUCLEOTIDE PYROPHOSPHORYLASE [CARBOXYLATING]"/>
    <property type="match status" value="1"/>
</dbReference>
<organism evidence="16 17">
    <name type="scientific">Candidatus Methylomirabilis limnetica</name>
    <dbReference type="NCBI Taxonomy" id="2033718"/>
    <lineage>
        <taxon>Bacteria</taxon>
        <taxon>Candidatus Methylomirabilota</taxon>
        <taxon>Candidatus Methylomirabilia</taxon>
        <taxon>Candidatus Methylomirabilales</taxon>
        <taxon>Candidatus Methylomirabilaceae</taxon>
        <taxon>Candidatus Methylomirabilis</taxon>
    </lineage>
</organism>
<dbReference type="FunFam" id="3.20.20.70:FF:000030">
    <property type="entry name" value="Nicotinate-nucleotide pyrophosphorylase, carboxylating"/>
    <property type="match status" value="1"/>
</dbReference>
<comment type="catalytic activity">
    <reaction evidence="10">
        <text>nicotinate beta-D-ribonucleotide + CO2 + diphosphate = quinolinate + 5-phospho-alpha-D-ribose 1-diphosphate + 2 H(+)</text>
        <dbReference type="Rhea" id="RHEA:12733"/>
        <dbReference type="ChEBI" id="CHEBI:15378"/>
        <dbReference type="ChEBI" id="CHEBI:16526"/>
        <dbReference type="ChEBI" id="CHEBI:29959"/>
        <dbReference type="ChEBI" id="CHEBI:33019"/>
        <dbReference type="ChEBI" id="CHEBI:57502"/>
        <dbReference type="ChEBI" id="CHEBI:58017"/>
        <dbReference type="EC" id="2.4.2.19"/>
    </reaction>
</comment>
<dbReference type="Pfam" id="PF01729">
    <property type="entry name" value="QRPTase_C"/>
    <property type="match status" value="1"/>
</dbReference>
<feature type="binding site" evidence="13">
    <location>
        <position position="158"/>
    </location>
    <ligand>
        <name>substrate</name>
    </ligand>
</feature>
<protein>
    <recommendedName>
        <fullName evidence="11">Probable nicotinate-nucleotide pyrophosphorylase [carboxylating]</fullName>
        <ecNumber evidence="5">2.4.2.19</ecNumber>
    </recommendedName>
    <alternativeName>
        <fullName evidence="9">Quinolinate phosphoribosyltransferase [decarboxylating]</fullName>
    </alternativeName>
</protein>
<feature type="domain" description="Quinolinate phosphoribosyl transferase N-terminal" evidence="15">
    <location>
        <begin position="26"/>
        <end position="111"/>
    </location>
</feature>
<feature type="binding site" evidence="13">
    <location>
        <position position="101"/>
    </location>
    <ligand>
        <name>substrate</name>
    </ligand>
</feature>
<gene>
    <name evidence="16" type="primary">nadC</name>
    <name evidence="16" type="ORF">CLG94_10370</name>
</gene>
<evidence type="ECO:0000256" key="7">
    <source>
        <dbReference type="ARBA" id="ARBA00022676"/>
    </source>
</evidence>
<sequence length="287" mass="30917">MPLSLLQTSRREALKRFLKEDIGQGDVTTLAIVPPDQQAIGHFVAKAPLVLAGIDLAIEALTLLDKGLAVKSRHRDGDDLCEGDLAASVRGQARALLTGERVATNLLQRLCGIATLTRRFVEAVCGTQAKILDTRKTTPGLRVFEKYAVTVGGGINHRFGLDDAVLVKDNHIRLAGGICTAIEAARLHASRSHRFEVEVTTLTELQEALQYDLDAVLLDNMNPDMVREAVTCVRDHESGSKIVVEASGGMTLDNVRAFAEAGVDWISIGALTHAAPAVDMSFKIHPV</sequence>
<dbReference type="EMBL" id="NVQC01000026">
    <property type="protein sequence ID" value="PTL35303.1"/>
    <property type="molecule type" value="Genomic_DNA"/>
</dbReference>
<evidence type="ECO:0000256" key="2">
    <source>
        <dbReference type="ARBA" id="ARBA00004893"/>
    </source>
</evidence>
<evidence type="ECO:0000256" key="4">
    <source>
        <dbReference type="ARBA" id="ARBA00011218"/>
    </source>
</evidence>
<evidence type="ECO:0000313" key="16">
    <source>
        <dbReference type="EMBL" id="PTL35303.1"/>
    </source>
</evidence>
<reference evidence="17" key="2">
    <citation type="journal article" date="2018" name="Environ. Microbiol.">
        <title>Bloom of a denitrifying methanotroph, 'Candidatus Methylomirabilis limnetica', in a deep stratified lake.</title>
        <authorList>
            <person name="Graf J.S."/>
            <person name="Mayr M.J."/>
            <person name="Marchant H.K."/>
            <person name="Tienken D."/>
            <person name="Hach P.F."/>
            <person name="Brand A."/>
            <person name="Schubert C.J."/>
            <person name="Kuypers M.M."/>
            <person name="Milucka J."/>
        </authorList>
    </citation>
    <scope>NUCLEOTIDE SEQUENCE [LARGE SCALE GENOMIC DNA]</scope>
    <source>
        <strain evidence="17">Zug</strain>
    </source>
</reference>
<dbReference type="InterPro" id="IPR004393">
    <property type="entry name" value="NadC"/>
</dbReference>
<keyword evidence="6" id="KW-0662">Pyridine nucleotide biosynthesis</keyword>
<proteinExistence type="inferred from homology"/>
<dbReference type="PANTHER" id="PTHR32179:SF3">
    <property type="entry name" value="NICOTINATE-NUCLEOTIDE PYROPHOSPHORYLASE [CARBOXYLATING]"/>
    <property type="match status" value="1"/>
</dbReference>
<dbReference type="GO" id="GO:0034213">
    <property type="term" value="P:quinolinate catabolic process"/>
    <property type="evidence" value="ECO:0007669"/>
    <property type="project" value="TreeGrafter"/>
</dbReference>
<dbReference type="FunFam" id="3.90.1170.20:FF:000001">
    <property type="entry name" value="Nicotinate-nucleotide diphosphorylase (Carboxylating)"/>
    <property type="match status" value="1"/>
</dbReference>
<feature type="binding site" evidence="13">
    <location>
        <position position="198"/>
    </location>
    <ligand>
        <name>substrate</name>
    </ligand>
</feature>
<dbReference type="InterPro" id="IPR036068">
    <property type="entry name" value="Nicotinate_pribotase-like_C"/>
</dbReference>
<dbReference type="Gene3D" id="3.90.1170.20">
    <property type="entry name" value="Quinolinate phosphoribosyl transferase, N-terminal domain"/>
    <property type="match status" value="1"/>
</dbReference>
<dbReference type="RefSeq" id="WP_107563307.1">
    <property type="nucleotide sequence ID" value="NZ_NVQC01000026.1"/>
</dbReference>
<dbReference type="PIRSF" id="PIRSF006250">
    <property type="entry name" value="NadC_ModD"/>
    <property type="match status" value="1"/>
</dbReference>
<comment type="subunit">
    <text evidence="4">Hexamer formed by 3 homodimers.</text>
</comment>
<evidence type="ECO:0000256" key="8">
    <source>
        <dbReference type="ARBA" id="ARBA00022679"/>
    </source>
</evidence>
<dbReference type="InterPro" id="IPR027277">
    <property type="entry name" value="NadC/ModD"/>
</dbReference>
<dbReference type="GO" id="GO:0004514">
    <property type="term" value="F:nicotinate-nucleotide diphosphorylase (carboxylating) activity"/>
    <property type="evidence" value="ECO:0007669"/>
    <property type="project" value="UniProtKB-EC"/>
</dbReference>
<feature type="binding site" evidence="13">
    <location>
        <position position="168"/>
    </location>
    <ligand>
        <name>substrate</name>
    </ligand>
</feature>
<feature type="domain" description="Quinolinate phosphoribosyl transferase C-terminal" evidence="14">
    <location>
        <begin position="113"/>
        <end position="283"/>
    </location>
</feature>
<dbReference type="Gene3D" id="3.20.20.70">
    <property type="entry name" value="Aldolase class I"/>
    <property type="match status" value="1"/>
</dbReference>
<dbReference type="GO" id="GO:0005737">
    <property type="term" value="C:cytoplasm"/>
    <property type="evidence" value="ECO:0007669"/>
    <property type="project" value="TreeGrafter"/>
</dbReference>
<dbReference type="NCBIfam" id="TIGR00078">
    <property type="entry name" value="nadC"/>
    <property type="match status" value="1"/>
</dbReference>
<comment type="pathway">
    <text evidence="2">Cofactor biosynthesis; NAD(+) biosynthesis; nicotinate D-ribonucleotide from quinolinate: step 1/1.</text>
</comment>
<reference evidence="16 17" key="1">
    <citation type="submission" date="2017-09" db="EMBL/GenBank/DDBJ databases">
        <title>Bloom of a denitrifying methanotroph, Candidatus Methylomirabilis limnetica, in a deep stratified lake.</title>
        <authorList>
            <person name="Graf J.S."/>
            <person name="Marchant H.K."/>
            <person name="Tienken D."/>
            <person name="Hach P.F."/>
            <person name="Brand A."/>
            <person name="Schubert C.J."/>
            <person name="Kuypers M.M."/>
            <person name="Milucka J."/>
        </authorList>
    </citation>
    <scope>NUCLEOTIDE SEQUENCE [LARGE SCALE GENOMIC DNA]</scope>
    <source>
        <strain evidence="16 17">Zug</strain>
    </source>
</reference>
<evidence type="ECO:0000256" key="10">
    <source>
        <dbReference type="ARBA" id="ARBA00047445"/>
    </source>
</evidence>
<name>A0A2T4TW23_9BACT</name>
<dbReference type="UniPathway" id="UPA00253">
    <property type="reaction ID" value="UER00331"/>
</dbReference>
<keyword evidence="17" id="KW-1185">Reference proteome</keyword>
<dbReference type="SUPFAM" id="SSF54675">
    <property type="entry name" value="Nicotinate/Quinolinate PRTase N-terminal domain-like"/>
    <property type="match status" value="1"/>
</dbReference>
<evidence type="ECO:0000256" key="11">
    <source>
        <dbReference type="ARBA" id="ARBA00069173"/>
    </source>
</evidence>
<evidence type="ECO:0000256" key="12">
    <source>
        <dbReference type="PIRNR" id="PIRNR006250"/>
    </source>
</evidence>
<comment type="caution">
    <text evidence="16">The sequence shown here is derived from an EMBL/GenBank/DDBJ whole genome shotgun (WGS) entry which is preliminary data.</text>
</comment>
<evidence type="ECO:0000256" key="3">
    <source>
        <dbReference type="ARBA" id="ARBA00009400"/>
    </source>
</evidence>
<evidence type="ECO:0000313" key="17">
    <source>
        <dbReference type="Proteomes" id="UP000241436"/>
    </source>
</evidence>
<dbReference type="GO" id="GO:0009435">
    <property type="term" value="P:NAD+ biosynthetic process"/>
    <property type="evidence" value="ECO:0007669"/>
    <property type="project" value="UniProtKB-UniPathway"/>
</dbReference>
<keyword evidence="8 12" id="KW-0808">Transferase</keyword>
<evidence type="ECO:0000256" key="5">
    <source>
        <dbReference type="ARBA" id="ARBA00011944"/>
    </source>
</evidence>
<feature type="binding site" evidence="13">
    <location>
        <position position="219"/>
    </location>
    <ligand>
        <name>substrate</name>
    </ligand>
</feature>
<feature type="binding site" evidence="13">
    <location>
        <begin position="247"/>
        <end position="249"/>
    </location>
    <ligand>
        <name>substrate</name>
    </ligand>
</feature>
<dbReference type="AlphaFoldDB" id="A0A2T4TW23"/>
<dbReference type="InterPro" id="IPR022412">
    <property type="entry name" value="Quinolinate_PRibosylTrfase_N"/>
</dbReference>
<dbReference type="InterPro" id="IPR037128">
    <property type="entry name" value="Quinolinate_PRibosylTase_N_sf"/>
</dbReference>
<evidence type="ECO:0000256" key="13">
    <source>
        <dbReference type="PIRSR" id="PIRSR006250-1"/>
    </source>
</evidence>
<dbReference type="EC" id="2.4.2.19" evidence="5"/>
<feature type="binding site" evidence="13">
    <location>
        <begin position="268"/>
        <end position="270"/>
    </location>
    <ligand>
        <name>substrate</name>
    </ligand>
</feature>
<comment type="function">
    <text evidence="1">Involved in the catabolism of quinolinic acid (QA).</text>
</comment>
<evidence type="ECO:0000259" key="14">
    <source>
        <dbReference type="Pfam" id="PF01729"/>
    </source>
</evidence>
<evidence type="ECO:0000256" key="1">
    <source>
        <dbReference type="ARBA" id="ARBA00003237"/>
    </source>
</evidence>
<evidence type="ECO:0000256" key="9">
    <source>
        <dbReference type="ARBA" id="ARBA00033102"/>
    </source>
</evidence>
<feature type="binding site" evidence="13">
    <location>
        <begin position="134"/>
        <end position="136"/>
    </location>
    <ligand>
        <name>substrate</name>
    </ligand>
</feature>
<dbReference type="CDD" id="cd01572">
    <property type="entry name" value="QPRTase"/>
    <property type="match status" value="1"/>
</dbReference>
<evidence type="ECO:0000256" key="6">
    <source>
        <dbReference type="ARBA" id="ARBA00022642"/>
    </source>
</evidence>
<dbReference type="InterPro" id="IPR002638">
    <property type="entry name" value="Quinolinate_PRibosylTrfase_C"/>
</dbReference>
<keyword evidence="7 12" id="KW-0328">Glycosyltransferase</keyword>
<dbReference type="InterPro" id="IPR013785">
    <property type="entry name" value="Aldolase_TIM"/>
</dbReference>
<dbReference type="OrthoDB" id="9782546at2"/>
<dbReference type="Pfam" id="PF02749">
    <property type="entry name" value="QRPTase_N"/>
    <property type="match status" value="1"/>
</dbReference>